<evidence type="ECO:0000313" key="2">
    <source>
        <dbReference type="Proteomes" id="UP001139516"/>
    </source>
</evidence>
<name>A0A9X2BVI5_9PROT</name>
<organism evidence="1 2">
    <name type="scientific">Roseomonas acroporae</name>
    <dbReference type="NCBI Taxonomy" id="2937791"/>
    <lineage>
        <taxon>Bacteria</taxon>
        <taxon>Pseudomonadati</taxon>
        <taxon>Pseudomonadota</taxon>
        <taxon>Alphaproteobacteria</taxon>
        <taxon>Acetobacterales</taxon>
        <taxon>Roseomonadaceae</taxon>
        <taxon>Roseomonas</taxon>
    </lineage>
</organism>
<accession>A0A9X2BVI5</accession>
<dbReference type="Proteomes" id="UP001139516">
    <property type="component" value="Unassembled WGS sequence"/>
</dbReference>
<gene>
    <name evidence="1" type="ORF">M0638_00070</name>
</gene>
<reference evidence="1" key="1">
    <citation type="submission" date="2022-04" db="EMBL/GenBank/DDBJ databases">
        <title>Roseomonas acroporae sp. nov., isolated from coral Acropora digitifera.</title>
        <authorList>
            <person name="Sun H."/>
        </authorList>
    </citation>
    <scope>NUCLEOTIDE SEQUENCE</scope>
    <source>
        <strain evidence="1">NAR14</strain>
    </source>
</reference>
<dbReference type="AlphaFoldDB" id="A0A9X2BVI5"/>
<dbReference type="EMBL" id="JALPRX010000001">
    <property type="protein sequence ID" value="MCK8782775.1"/>
    <property type="molecule type" value="Genomic_DNA"/>
</dbReference>
<dbReference type="RefSeq" id="WP_248664905.1">
    <property type="nucleotide sequence ID" value="NZ_JALPRX010000001.1"/>
</dbReference>
<comment type="caution">
    <text evidence="1">The sequence shown here is derived from an EMBL/GenBank/DDBJ whole genome shotgun (WGS) entry which is preliminary data.</text>
</comment>
<evidence type="ECO:0000313" key="1">
    <source>
        <dbReference type="EMBL" id="MCK8782775.1"/>
    </source>
</evidence>
<proteinExistence type="predicted"/>
<sequence>MISHQIPAHHAAPDPLAEVDGKVPTPLAGPVTELPGFSQEELRRLVMEVVG</sequence>
<protein>
    <submittedName>
        <fullName evidence="1">Uncharacterized protein</fullName>
    </submittedName>
</protein>
<keyword evidence="2" id="KW-1185">Reference proteome</keyword>